<evidence type="ECO:0000256" key="4">
    <source>
        <dbReference type="ARBA" id="ARBA00022692"/>
    </source>
</evidence>
<dbReference type="EMBL" id="FMKA01000006">
    <property type="protein sequence ID" value="SCP96726.1"/>
    <property type="molecule type" value="Genomic_DNA"/>
</dbReference>
<dbReference type="InterPro" id="IPR004254">
    <property type="entry name" value="AdipoR/HlyIII-related"/>
</dbReference>
<feature type="transmembrane region" description="Helical" evidence="8">
    <location>
        <begin position="109"/>
        <end position="132"/>
    </location>
</feature>
<evidence type="ECO:0000256" key="3">
    <source>
        <dbReference type="ARBA" id="ARBA00022475"/>
    </source>
</evidence>
<proteinExistence type="inferred from homology"/>
<gene>
    <name evidence="9" type="ORF">SAMN05421730_100625</name>
</gene>
<dbReference type="InterPro" id="IPR005744">
    <property type="entry name" value="Hy-lIII"/>
</dbReference>
<evidence type="ECO:0000313" key="9">
    <source>
        <dbReference type="EMBL" id="SCP96726.1"/>
    </source>
</evidence>
<reference evidence="9 10" key="1">
    <citation type="submission" date="2016-09" db="EMBL/GenBank/DDBJ databases">
        <authorList>
            <person name="Capua I."/>
            <person name="De Benedictis P."/>
            <person name="Joannis T."/>
            <person name="Lombin L.H."/>
            <person name="Cattoli G."/>
        </authorList>
    </citation>
    <scope>NUCLEOTIDE SEQUENCE [LARGE SCALE GENOMIC DNA]</scope>
    <source>
        <strain evidence="9 10">GluBS11</strain>
    </source>
</reference>
<comment type="subcellular location">
    <subcellularLocation>
        <location evidence="1">Cell membrane</location>
        <topology evidence="1">Multi-pass membrane protein</topology>
    </subcellularLocation>
</comment>
<keyword evidence="4 8" id="KW-0812">Transmembrane</keyword>
<name>A0A1D3TS91_9FIRM</name>
<keyword evidence="7" id="KW-0862">Zinc</keyword>
<sequence length="226" mass="24819">MSFKEAITKPKDPGSAITHFIGMLMAIFAALPLLIKAAGNPDRIHLFSLAVFIISMILLYAASTSYHTFNFSPEVNKILRKIDHMMIFVLIAGSYTPICLIALGGKTGFMLFAVVWGIAIGGIIVKAFWITCPKWFSSVLYIGMGWACVLAFTQLLNSLSTAAFIWLLAGGLIYTVGGIIYALKLPIFNSKHQYFGSHEIFHLFVLGGSLCHIILMYAFIADMPVV</sequence>
<dbReference type="PANTHER" id="PTHR20855:SF3">
    <property type="entry name" value="LD03007P"/>
    <property type="match status" value="1"/>
</dbReference>
<dbReference type="OrthoDB" id="9813689at2"/>
<feature type="transmembrane region" description="Helical" evidence="8">
    <location>
        <begin position="20"/>
        <end position="38"/>
    </location>
</feature>
<evidence type="ECO:0000256" key="5">
    <source>
        <dbReference type="ARBA" id="ARBA00022989"/>
    </source>
</evidence>
<evidence type="ECO:0000256" key="6">
    <source>
        <dbReference type="ARBA" id="ARBA00023136"/>
    </source>
</evidence>
<accession>A0A1D3TS91</accession>
<dbReference type="GO" id="GO:0046872">
    <property type="term" value="F:metal ion binding"/>
    <property type="evidence" value="ECO:0007669"/>
    <property type="project" value="UniProtKB-KW"/>
</dbReference>
<keyword evidence="10" id="KW-1185">Reference proteome</keyword>
<feature type="transmembrane region" description="Helical" evidence="8">
    <location>
        <begin position="44"/>
        <end position="63"/>
    </location>
</feature>
<dbReference type="GO" id="GO:0140911">
    <property type="term" value="F:pore-forming activity"/>
    <property type="evidence" value="ECO:0007669"/>
    <property type="project" value="InterPro"/>
</dbReference>
<evidence type="ECO:0000256" key="2">
    <source>
        <dbReference type="ARBA" id="ARBA00008488"/>
    </source>
</evidence>
<dbReference type="Pfam" id="PF03006">
    <property type="entry name" value="HlyIII"/>
    <property type="match status" value="1"/>
</dbReference>
<keyword evidence="3" id="KW-1003">Cell membrane</keyword>
<feature type="transmembrane region" description="Helical" evidence="8">
    <location>
        <begin position="84"/>
        <end position="103"/>
    </location>
</feature>
<dbReference type="PANTHER" id="PTHR20855">
    <property type="entry name" value="ADIPOR/PROGESTIN RECEPTOR-RELATED"/>
    <property type="match status" value="1"/>
</dbReference>
<feature type="transmembrane region" description="Helical" evidence="8">
    <location>
        <begin position="200"/>
        <end position="220"/>
    </location>
</feature>
<evidence type="ECO:0000256" key="1">
    <source>
        <dbReference type="ARBA" id="ARBA00004651"/>
    </source>
</evidence>
<feature type="transmembrane region" description="Helical" evidence="8">
    <location>
        <begin position="139"/>
        <end position="157"/>
    </location>
</feature>
<protein>
    <submittedName>
        <fullName evidence="9">Hemolysin III</fullName>
    </submittedName>
</protein>
<evidence type="ECO:0000256" key="8">
    <source>
        <dbReference type="SAM" id="Phobius"/>
    </source>
</evidence>
<keyword evidence="7" id="KW-0479">Metal-binding</keyword>
<feature type="binding site" evidence="7">
    <location>
        <position position="67"/>
    </location>
    <ligand>
        <name>Zn(2+)</name>
        <dbReference type="ChEBI" id="CHEBI:29105"/>
    </ligand>
</feature>
<dbReference type="NCBIfam" id="TIGR01065">
    <property type="entry name" value="hlyIII"/>
    <property type="match status" value="1"/>
</dbReference>
<dbReference type="STRING" id="1619234.SAMN05421730_100625"/>
<evidence type="ECO:0000313" key="10">
    <source>
        <dbReference type="Proteomes" id="UP000199315"/>
    </source>
</evidence>
<dbReference type="AlphaFoldDB" id="A0A1D3TS91"/>
<dbReference type="GO" id="GO:0005886">
    <property type="term" value="C:plasma membrane"/>
    <property type="evidence" value="ECO:0007669"/>
    <property type="project" value="UniProtKB-SubCell"/>
</dbReference>
<comment type="similarity">
    <text evidence="2">Belongs to the UPF0073 (Hly-III) family.</text>
</comment>
<dbReference type="Proteomes" id="UP000199315">
    <property type="component" value="Unassembled WGS sequence"/>
</dbReference>
<evidence type="ECO:0000256" key="7">
    <source>
        <dbReference type="PIRSR" id="PIRSR604254-1"/>
    </source>
</evidence>
<keyword evidence="5 8" id="KW-1133">Transmembrane helix</keyword>
<feature type="transmembrane region" description="Helical" evidence="8">
    <location>
        <begin position="163"/>
        <end position="188"/>
    </location>
</feature>
<dbReference type="RefSeq" id="WP_091232212.1">
    <property type="nucleotide sequence ID" value="NZ_FMKA01000006.1"/>
</dbReference>
<organism evidence="9 10">
    <name type="scientific">Anaerobium acetethylicum</name>
    <dbReference type="NCBI Taxonomy" id="1619234"/>
    <lineage>
        <taxon>Bacteria</taxon>
        <taxon>Bacillati</taxon>
        <taxon>Bacillota</taxon>
        <taxon>Clostridia</taxon>
        <taxon>Lachnospirales</taxon>
        <taxon>Lachnospiraceae</taxon>
        <taxon>Anaerobium</taxon>
    </lineage>
</organism>
<feature type="binding site" evidence="7">
    <location>
        <position position="202"/>
    </location>
    <ligand>
        <name>Zn(2+)</name>
        <dbReference type="ChEBI" id="CHEBI:29105"/>
    </ligand>
</feature>
<feature type="binding site" evidence="7">
    <location>
        <position position="198"/>
    </location>
    <ligand>
        <name>Zn(2+)</name>
        <dbReference type="ChEBI" id="CHEBI:29105"/>
    </ligand>
</feature>
<keyword evidence="6 8" id="KW-0472">Membrane</keyword>